<proteinExistence type="predicted"/>
<sequence length="154" mass="17243">MLSPACSTAGKSERHVHGVLLLWQGSLRCGPLLLVYHPHKIRISLGYLYKALESSISASYVGGWAHICLQFCFDIRYGPGILQSLRTEARMDHNLLVLLSRMRRSSLFVLLRWGVNVHFYGARRGFGIFHLGYCVLVILPAGCAADNAQYYSVC</sequence>
<protein>
    <submittedName>
        <fullName evidence="1">Uncharacterized protein</fullName>
    </submittedName>
</protein>
<dbReference type="Proteomes" id="UP000008063">
    <property type="component" value="Unassembled WGS sequence"/>
</dbReference>
<dbReference type="AlphaFoldDB" id="F8Q698"/>
<dbReference type="EMBL" id="GL945484">
    <property type="protein sequence ID" value="EGN96136.1"/>
    <property type="molecule type" value="Genomic_DNA"/>
</dbReference>
<evidence type="ECO:0000313" key="1">
    <source>
        <dbReference type="EMBL" id="EGN96136.1"/>
    </source>
</evidence>
<gene>
    <name evidence="1" type="ORF">SERLA73DRAFT_185709</name>
</gene>
<dbReference type="InParanoid" id="F8Q698"/>
<reference evidence="2" key="1">
    <citation type="journal article" date="2011" name="Science">
        <title>The plant cell wall-decomposing machinery underlies the functional diversity of forest fungi.</title>
        <authorList>
            <person name="Eastwood D.C."/>
            <person name="Floudas D."/>
            <person name="Binder M."/>
            <person name="Majcherczyk A."/>
            <person name="Schneider P."/>
            <person name="Aerts A."/>
            <person name="Asiegbu F.O."/>
            <person name="Baker S.E."/>
            <person name="Barry K."/>
            <person name="Bendiksby M."/>
            <person name="Blumentritt M."/>
            <person name="Coutinho P.M."/>
            <person name="Cullen D."/>
            <person name="de Vries R.P."/>
            <person name="Gathman A."/>
            <person name="Goodell B."/>
            <person name="Henrissat B."/>
            <person name="Ihrmark K."/>
            <person name="Kauserud H."/>
            <person name="Kohler A."/>
            <person name="LaButti K."/>
            <person name="Lapidus A."/>
            <person name="Lavin J.L."/>
            <person name="Lee Y.-H."/>
            <person name="Lindquist E."/>
            <person name="Lilly W."/>
            <person name="Lucas S."/>
            <person name="Morin E."/>
            <person name="Murat C."/>
            <person name="Oguiza J.A."/>
            <person name="Park J."/>
            <person name="Pisabarro A.G."/>
            <person name="Riley R."/>
            <person name="Rosling A."/>
            <person name="Salamov A."/>
            <person name="Schmidt O."/>
            <person name="Schmutz J."/>
            <person name="Skrede I."/>
            <person name="Stenlid J."/>
            <person name="Wiebenga A."/>
            <person name="Xie X."/>
            <person name="Kuees U."/>
            <person name="Hibbett D.S."/>
            <person name="Hoffmeister D."/>
            <person name="Hoegberg N."/>
            <person name="Martin F."/>
            <person name="Grigoriev I.V."/>
            <person name="Watkinson S.C."/>
        </authorList>
    </citation>
    <scope>NUCLEOTIDE SEQUENCE [LARGE SCALE GENOMIC DNA]</scope>
    <source>
        <strain evidence="2">strain S7.3</strain>
    </source>
</reference>
<evidence type="ECO:0000313" key="2">
    <source>
        <dbReference type="Proteomes" id="UP000008063"/>
    </source>
</evidence>
<name>F8Q698_SERL3</name>
<organism evidence="2">
    <name type="scientific">Serpula lacrymans var. lacrymans (strain S7.3)</name>
    <name type="common">Dry rot fungus</name>
    <dbReference type="NCBI Taxonomy" id="936435"/>
    <lineage>
        <taxon>Eukaryota</taxon>
        <taxon>Fungi</taxon>
        <taxon>Dikarya</taxon>
        <taxon>Basidiomycota</taxon>
        <taxon>Agaricomycotina</taxon>
        <taxon>Agaricomycetes</taxon>
        <taxon>Agaricomycetidae</taxon>
        <taxon>Boletales</taxon>
        <taxon>Coniophorineae</taxon>
        <taxon>Serpulaceae</taxon>
        <taxon>Serpula</taxon>
    </lineage>
</organism>
<dbReference type="HOGENOM" id="CLU_1705323_0_0_1"/>
<accession>F8Q698</accession>
<keyword evidence="2" id="KW-1185">Reference proteome</keyword>